<evidence type="ECO:0000313" key="1">
    <source>
        <dbReference type="EMBL" id="CAG8621064.1"/>
    </source>
</evidence>
<proteinExistence type="predicted"/>
<feature type="non-terminal residue" evidence="1">
    <location>
        <position position="103"/>
    </location>
</feature>
<accession>A0A9N9D2Y7</accession>
<dbReference type="OrthoDB" id="2330298at2759"/>
<dbReference type="Proteomes" id="UP000789405">
    <property type="component" value="Unassembled WGS sequence"/>
</dbReference>
<dbReference type="EMBL" id="CAJVPY010004500">
    <property type="protein sequence ID" value="CAG8621064.1"/>
    <property type="molecule type" value="Genomic_DNA"/>
</dbReference>
<dbReference type="AlphaFoldDB" id="A0A9N9D2Y7"/>
<reference evidence="1" key="1">
    <citation type="submission" date="2021-06" db="EMBL/GenBank/DDBJ databases">
        <authorList>
            <person name="Kallberg Y."/>
            <person name="Tangrot J."/>
            <person name="Rosling A."/>
        </authorList>
    </citation>
    <scope>NUCLEOTIDE SEQUENCE</scope>
    <source>
        <strain evidence="1">MA453B</strain>
    </source>
</reference>
<protein>
    <submittedName>
        <fullName evidence="1">2745_t:CDS:1</fullName>
    </submittedName>
</protein>
<name>A0A9N9D2Y7_9GLOM</name>
<sequence>NPNNKYFIEKLRNQQKLTYNKYYGIAVLAETRWNSYYMVAISLLKSQQALKKASDNYTSIEGFDEEEEVMDSSSLKLADIENKNKKILEINYTVHPAVDSNTK</sequence>
<evidence type="ECO:0000313" key="2">
    <source>
        <dbReference type="Proteomes" id="UP000789405"/>
    </source>
</evidence>
<keyword evidence="2" id="KW-1185">Reference proteome</keyword>
<organism evidence="1 2">
    <name type="scientific">Dentiscutata erythropus</name>
    <dbReference type="NCBI Taxonomy" id="1348616"/>
    <lineage>
        <taxon>Eukaryota</taxon>
        <taxon>Fungi</taxon>
        <taxon>Fungi incertae sedis</taxon>
        <taxon>Mucoromycota</taxon>
        <taxon>Glomeromycotina</taxon>
        <taxon>Glomeromycetes</taxon>
        <taxon>Diversisporales</taxon>
        <taxon>Gigasporaceae</taxon>
        <taxon>Dentiscutata</taxon>
    </lineage>
</organism>
<gene>
    <name evidence="1" type="ORF">DERYTH_LOCUS8638</name>
</gene>
<comment type="caution">
    <text evidence="1">The sequence shown here is derived from an EMBL/GenBank/DDBJ whole genome shotgun (WGS) entry which is preliminary data.</text>
</comment>